<feature type="region of interest" description="Disordered" evidence="1">
    <location>
        <begin position="1129"/>
        <end position="1163"/>
    </location>
</feature>
<dbReference type="GO" id="GO:0042565">
    <property type="term" value="C:RNA nuclear export complex"/>
    <property type="evidence" value="ECO:0007669"/>
    <property type="project" value="TreeGrafter"/>
</dbReference>
<dbReference type="Proteomes" id="UP000006671">
    <property type="component" value="Unassembled WGS sequence"/>
</dbReference>
<evidence type="ECO:0000259" key="2">
    <source>
        <dbReference type="Pfam" id="PF08389"/>
    </source>
</evidence>
<dbReference type="RefSeq" id="XP_002683007.1">
    <property type="nucleotide sequence ID" value="XM_002682961.1"/>
</dbReference>
<dbReference type="GeneID" id="8863728"/>
<dbReference type="Gene3D" id="1.25.10.10">
    <property type="entry name" value="Leucine-rich Repeat Variant"/>
    <property type="match status" value="1"/>
</dbReference>
<feature type="domain" description="Exportin-1/Importin-beta-like" evidence="2">
    <location>
        <begin position="117"/>
        <end position="275"/>
    </location>
</feature>
<evidence type="ECO:0000259" key="3">
    <source>
        <dbReference type="Pfam" id="PF19273"/>
    </source>
</evidence>
<dbReference type="FunCoup" id="D2UXD0">
    <property type="interactions" value="591"/>
</dbReference>
<dbReference type="InterPro" id="IPR011989">
    <property type="entry name" value="ARM-like"/>
</dbReference>
<dbReference type="Pfam" id="PF19273">
    <property type="entry name" value="Exportin-5"/>
    <property type="match status" value="1"/>
</dbReference>
<protein>
    <submittedName>
        <fullName evidence="4">Ran-binding protein 21</fullName>
    </submittedName>
</protein>
<dbReference type="PANTHER" id="PTHR11223">
    <property type="entry name" value="EXPORTIN 1/5"/>
    <property type="match status" value="1"/>
</dbReference>
<dbReference type="GO" id="GO:0005049">
    <property type="term" value="F:nuclear export signal receptor activity"/>
    <property type="evidence" value="ECO:0007669"/>
    <property type="project" value="InterPro"/>
</dbReference>
<proteinExistence type="predicted"/>
<dbReference type="InterPro" id="IPR013598">
    <property type="entry name" value="Exportin-1/Importin-b-like"/>
</dbReference>
<dbReference type="OrthoDB" id="2215036at2759"/>
<dbReference type="InterPro" id="IPR016024">
    <property type="entry name" value="ARM-type_fold"/>
</dbReference>
<organism evidence="5">
    <name type="scientific">Naegleria gruberi</name>
    <name type="common">Amoeba</name>
    <dbReference type="NCBI Taxonomy" id="5762"/>
    <lineage>
        <taxon>Eukaryota</taxon>
        <taxon>Discoba</taxon>
        <taxon>Heterolobosea</taxon>
        <taxon>Tetramitia</taxon>
        <taxon>Eutetramitia</taxon>
        <taxon>Vahlkampfiidae</taxon>
        <taxon>Naegleria</taxon>
    </lineage>
</organism>
<evidence type="ECO:0000313" key="5">
    <source>
        <dbReference type="Proteomes" id="UP000006671"/>
    </source>
</evidence>
<accession>D2UXD0</accession>
<dbReference type="eggNOG" id="KOG2020">
    <property type="taxonomic scope" value="Eukaryota"/>
</dbReference>
<dbReference type="GO" id="GO:0006611">
    <property type="term" value="P:protein export from nucleus"/>
    <property type="evidence" value="ECO:0007669"/>
    <property type="project" value="InterPro"/>
</dbReference>
<dbReference type="GO" id="GO:0005737">
    <property type="term" value="C:cytoplasm"/>
    <property type="evidence" value="ECO:0007669"/>
    <property type="project" value="TreeGrafter"/>
</dbReference>
<evidence type="ECO:0000313" key="4">
    <source>
        <dbReference type="EMBL" id="EFC50263.1"/>
    </source>
</evidence>
<sequence>MNNNQQQQDQIFQNLLQAIHIIHNSSSPQQQRLEAQQFVENFKTNQPNKIDFCWTFINNNQPEEVRHFGLQIIHHIVSREWPTIPSTYQSTQAKIKVAQTLLDYAASGTKHMLEEKSFIKEKLASILSIITELTWPSVIPDMLENIVKLTGMGETQREIAIITLRSLAQDLTSDFATDMPPNKRRDLIEKLQPKIPDIFTMAFQLFDTSFGIYKSKNDQKSYTINQKLLRSLIDMSMAFVSDWLDPAHFFNHNIIDIWISLMHVEEFKMDSSHCLTEFVDVSWGSKKELNMANHMSILLAKLCENARIILGKANPDNLEDEYEFHKVLSKLFVAFSQKQLKYLSEKHTEIVDNFLTVVLEFDKHPSLVIFNDTLVIWNGIFSNPKLPFCNAPFLAKYFEPLLQVTRLKITKEIGNPDVERFESNLTHQLCLIDFEDKKEYYQLHGSMRSQARSLVQHITHRVPFDSVKFATLQVTEALKTNAPNPKDDKGPNGYCSVFSDAYLLWESSTTFYEWVIESVSNDKASGDERIIEAEMYLLDICLKFSTDDPLIQTVFVRLFKSFSHLNRRNKNSLMAIAENLFKQMQFRPSKEVGKAVEDLTEDTSSARQKAHTTFISLCQSNAKDLPQFLKEFVNLAEQLWSKKEILSNELILMYEAFVVISNEWKDFNQQKQFLDYLLSPLINELNSNLYKEVMNSVPLLYQACGILNEENQEKKAKLEDIKSRIFHILTTITSLADRMPENPQDMGMVDPLSKQVKYPISTFILEVLPNILGLVRTIHMCYTVEGQNLVPQQVRKYILHIGIDEQYMARGDAFVQSKVSSEQYTIHRIHYYLTNLRRLCYLLIGQACKYCDKELFWANPSLFQMLTDSVFSFIEFIGIRDLSLMMLNFFQNFFENIPEELHNTLLLNILKPLLSLLASRIETAQAEICDKAGQTIGDEGVLDEIVKEKHLKELSSVVVNIILRATNSIRISKDNLKPKADVICTFIIGNSDLVGLIVMLFCKIIAVMLDPTSVVKCVMICDRIIRFMSNNQLGAYTNLFAGELFYSLLRSLMTTVDEQLQDSIISLTTFIYGCFRKKTNTMRDILTQVPTLTPQKVKHFDDAFGKANDEKDKKKKVKTLLSTICGMQKGAPSKSKSLLSLTGTNPIQQQSNDKKKGSKKPTSFLDNATVAELQGLF</sequence>
<dbReference type="InterPro" id="IPR045065">
    <property type="entry name" value="XPO1/5"/>
</dbReference>
<keyword evidence="5" id="KW-1185">Reference proteome</keyword>
<dbReference type="InterPro" id="IPR045478">
    <property type="entry name" value="Exportin-5_C"/>
</dbReference>
<dbReference type="InParanoid" id="D2UXD0"/>
<dbReference type="OMA" id="IAKRSWG"/>
<dbReference type="STRING" id="5762.D2UXD0"/>
<name>D2UXD0_NAEGR</name>
<dbReference type="VEuPathDB" id="AmoebaDB:NAEGRDRAFT_77664"/>
<dbReference type="KEGG" id="ngr:NAEGRDRAFT_77664"/>
<dbReference type="EMBL" id="GG738845">
    <property type="protein sequence ID" value="EFC50263.1"/>
    <property type="molecule type" value="Genomic_DNA"/>
</dbReference>
<evidence type="ECO:0000256" key="1">
    <source>
        <dbReference type="SAM" id="MobiDB-lite"/>
    </source>
</evidence>
<dbReference type="GO" id="GO:0005634">
    <property type="term" value="C:nucleus"/>
    <property type="evidence" value="ECO:0007669"/>
    <property type="project" value="TreeGrafter"/>
</dbReference>
<feature type="domain" description="Exportin-5 C-terminal" evidence="3">
    <location>
        <begin position="319"/>
        <end position="1127"/>
    </location>
</feature>
<dbReference type="SUPFAM" id="SSF48371">
    <property type="entry name" value="ARM repeat"/>
    <property type="match status" value="1"/>
</dbReference>
<dbReference type="AlphaFoldDB" id="D2UXD0"/>
<dbReference type="PANTHER" id="PTHR11223:SF3">
    <property type="entry name" value="EXPORTIN-5"/>
    <property type="match status" value="1"/>
</dbReference>
<gene>
    <name evidence="4" type="ORF">NAEGRDRAFT_77664</name>
</gene>
<reference evidence="4 5" key="1">
    <citation type="journal article" date="2010" name="Cell">
        <title>The genome of Naegleria gruberi illuminates early eukaryotic versatility.</title>
        <authorList>
            <person name="Fritz-Laylin L.K."/>
            <person name="Prochnik S.E."/>
            <person name="Ginger M.L."/>
            <person name="Dacks J.B."/>
            <person name="Carpenter M.L."/>
            <person name="Field M.C."/>
            <person name="Kuo A."/>
            <person name="Paredez A."/>
            <person name="Chapman J."/>
            <person name="Pham J."/>
            <person name="Shu S."/>
            <person name="Neupane R."/>
            <person name="Cipriano M."/>
            <person name="Mancuso J."/>
            <person name="Tu H."/>
            <person name="Salamov A."/>
            <person name="Lindquist E."/>
            <person name="Shapiro H."/>
            <person name="Lucas S."/>
            <person name="Grigoriev I.V."/>
            <person name="Cande W.Z."/>
            <person name="Fulton C."/>
            <person name="Rokhsar D.S."/>
            <person name="Dawson S.C."/>
        </authorList>
    </citation>
    <scope>NUCLEOTIDE SEQUENCE [LARGE SCALE GENOMIC DNA]</scope>
    <source>
        <strain evidence="4 5">NEG-M</strain>
    </source>
</reference>
<dbReference type="GO" id="GO:0006405">
    <property type="term" value="P:RNA export from nucleus"/>
    <property type="evidence" value="ECO:0007669"/>
    <property type="project" value="TreeGrafter"/>
</dbReference>
<feature type="compositionally biased region" description="Polar residues" evidence="1">
    <location>
        <begin position="1142"/>
        <end position="1151"/>
    </location>
</feature>
<dbReference type="GO" id="GO:0003723">
    <property type="term" value="F:RNA binding"/>
    <property type="evidence" value="ECO:0007669"/>
    <property type="project" value="TreeGrafter"/>
</dbReference>
<dbReference type="Pfam" id="PF08389">
    <property type="entry name" value="Xpo1"/>
    <property type="match status" value="1"/>
</dbReference>